<dbReference type="AlphaFoldDB" id="A0A024FWQ9"/>
<dbReference type="EMBL" id="CAIX01001057">
    <property type="protein sequence ID" value="CCI11461.1"/>
    <property type="molecule type" value="Genomic_DNA"/>
</dbReference>
<feature type="transmembrane region" description="Helical" evidence="1">
    <location>
        <begin position="97"/>
        <end position="116"/>
    </location>
</feature>
<organism evidence="2 3">
    <name type="scientific">Albugo candida</name>
    <dbReference type="NCBI Taxonomy" id="65357"/>
    <lineage>
        <taxon>Eukaryota</taxon>
        <taxon>Sar</taxon>
        <taxon>Stramenopiles</taxon>
        <taxon>Oomycota</taxon>
        <taxon>Peronosporomycetes</taxon>
        <taxon>Albuginales</taxon>
        <taxon>Albuginaceae</taxon>
        <taxon>Albugo</taxon>
    </lineage>
</organism>
<evidence type="ECO:0000313" key="2">
    <source>
        <dbReference type="EMBL" id="CCI11461.1"/>
    </source>
</evidence>
<dbReference type="InParanoid" id="A0A024FWQ9"/>
<proteinExistence type="predicted"/>
<sequence length="185" mass="21306">MGSRSYCDRTHFGFVKKNWHSISCATDLVFASHINKNVPEEFLKRYHIEKIFRLEHTRCAAHYPLAHQRLKSVIALLLVNLMILFKCQMTFVRSDQVNALFCLQQLFSFSVLSYSIHFVLTNRTKLHRIFRPRMSVYIMAILPCSHMITALPGSLARNDASLSLTYKATQSFLHTTTALGQFGGY</sequence>
<name>A0A024FWQ9_9STRA</name>
<keyword evidence="1" id="KW-0472">Membrane</keyword>
<comment type="caution">
    <text evidence="2">The sequence shown here is derived from an EMBL/GenBank/DDBJ whole genome shotgun (WGS) entry which is preliminary data.</text>
</comment>
<evidence type="ECO:0000256" key="1">
    <source>
        <dbReference type="SAM" id="Phobius"/>
    </source>
</evidence>
<evidence type="ECO:0000313" key="3">
    <source>
        <dbReference type="Proteomes" id="UP000053237"/>
    </source>
</evidence>
<keyword evidence="1" id="KW-0812">Transmembrane</keyword>
<keyword evidence="1" id="KW-1133">Transmembrane helix</keyword>
<protein>
    <submittedName>
        <fullName evidence="2">Uncharacterized protein</fullName>
    </submittedName>
</protein>
<reference evidence="2 3" key="1">
    <citation type="submission" date="2012-05" db="EMBL/GenBank/DDBJ databases">
        <title>Recombination and specialization in a pathogen metapopulation.</title>
        <authorList>
            <person name="Gardiner A."/>
            <person name="Kemen E."/>
            <person name="Schultz-Larsen T."/>
            <person name="MacLean D."/>
            <person name="Van Oosterhout C."/>
            <person name="Jones J.D.G."/>
        </authorList>
    </citation>
    <scope>NUCLEOTIDE SEQUENCE [LARGE SCALE GENOMIC DNA]</scope>
    <source>
        <strain evidence="2 3">Ac Nc2</strain>
    </source>
</reference>
<gene>
    <name evidence="2" type="ORF">BN9_129430</name>
</gene>
<keyword evidence="3" id="KW-1185">Reference proteome</keyword>
<feature type="transmembrane region" description="Helical" evidence="1">
    <location>
        <begin position="136"/>
        <end position="156"/>
    </location>
</feature>
<accession>A0A024FWQ9</accession>
<feature type="transmembrane region" description="Helical" evidence="1">
    <location>
        <begin position="73"/>
        <end position="91"/>
    </location>
</feature>
<dbReference type="Proteomes" id="UP000053237">
    <property type="component" value="Unassembled WGS sequence"/>
</dbReference>